<dbReference type="PANTHER" id="PTHR21403">
    <property type="entry name" value="ATP PHOSPHORIBOSYLTRANSFERASE ATP-PRTASE"/>
    <property type="match status" value="1"/>
</dbReference>
<keyword evidence="12 18" id="KW-0479">Metal-binding</keyword>
<keyword evidence="16 18" id="KW-0368">Histidine biosynthesis</keyword>
<dbReference type="InterPro" id="IPR011322">
    <property type="entry name" value="N-reg_PII-like_a/b"/>
</dbReference>
<accession>A0AAE4MC71</accession>
<keyword evidence="9 18" id="KW-0028">Amino-acid biosynthesis</keyword>
<dbReference type="Pfam" id="PF01634">
    <property type="entry name" value="HisG"/>
    <property type="match status" value="1"/>
</dbReference>
<protein>
    <recommendedName>
        <fullName evidence="7 18">ATP phosphoribosyltransferase</fullName>
        <shortName evidence="18">ATP-PRT</shortName>
        <shortName evidence="18">ATP-PRTase</shortName>
        <ecNumber evidence="6 18">2.4.2.17</ecNumber>
    </recommendedName>
</protein>
<evidence type="ECO:0000256" key="17">
    <source>
        <dbReference type="ARBA" id="ARBA00024861"/>
    </source>
</evidence>
<evidence type="ECO:0000256" key="4">
    <source>
        <dbReference type="ARBA" id="ARBA00004667"/>
    </source>
</evidence>
<evidence type="ECO:0000256" key="13">
    <source>
        <dbReference type="ARBA" id="ARBA00022741"/>
    </source>
</evidence>
<dbReference type="Proteomes" id="UP001273136">
    <property type="component" value="Unassembled WGS sequence"/>
</dbReference>
<dbReference type="InterPro" id="IPR015867">
    <property type="entry name" value="N-reg_PII/ATP_PRibTrfase_C"/>
</dbReference>
<comment type="pathway">
    <text evidence="4 18">Amino-acid biosynthesis; L-histidine biosynthesis; L-histidine from 5-phospho-alpha-D-ribose 1-diphosphate: step 1/9.</text>
</comment>
<evidence type="ECO:0000256" key="12">
    <source>
        <dbReference type="ARBA" id="ARBA00022723"/>
    </source>
</evidence>
<reference evidence="21" key="1">
    <citation type="submission" date="2023-06" db="EMBL/GenBank/DDBJ databases">
        <title>Genome sequence of Methancorpusculaceae sp. Ag1.</title>
        <authorList>
            <person name="Protasov E."/>
            <person name="Platt K."/>
            <person name="Poehlein A."/>
            <person name="Daniel R."/>
            <person name="Brune A."/>
        </authorList>
    </citation>
    <scope>NUCLEOTIDE SEQUENCE</scope>
    <source>
        <strain evidence="21">Ag1</strain>
    </source>
</reference>
<dbReference type="InterPro" id="IPR001348">
    <property type="entry name" value="ATP_PRibTrfase_HisG"/>
</dbReference>
<comment type="function">
    <text evidence="17 18">Catalyzes the condensation of ATP and 5-phosphoribose 1-diphosphate to form N'-(5'-phosphoribosyl)-ATP (PR-ATP). Has a crucial role in the pathway because the rate of histidine biosynthesis seems to be controlled primarily by regulation of HisG enzymatic activity.</text>
</comment>
<dbReference type="EC" id="2.4.2.17" evidence="6 18"/>
<dbReference type="InterPro" id="IPR013115">
    <property type="entry name" value="HisG_C"/>
</dbReference>
<dbReference type="GO" id="GO:0000287">
    <property type="term" value="F:magnesium ion binding"/>
    <property type="evidence" value="ECO:0007669"/>
    <property type="project" value="UniProtKB-UniRule"/>
</dbReference>
<dbReference type="EMBL" id="JAWDKA010000003">
    <property type="protein sequence ID" value="MDV0441539.1"/>
    <property type="molecule type" value="Genomic_DNA"/>
</dbReference>
<dbReference type="FunFam" id="3.30.70.120:FF:000002">
    <property type="entry name" value="ATP phosphoribosyltransferase"/>
    <property type="match status" value="1"/>
</dbReference>
<evidence type="ECO:0000313" key="21">
    <source>
        <dbReference type="EMBL" id="MDV0441539.1"/>
    </source>
</evidence>
<evidence type="ECO:0000256" key="18">
    <source>
        <dbReference type="HAMAP-Rule" id="MF_00079"/>
    </source>
</evidence>
<evidence type="ECO:0000256" key="10">
    <source>
        <dbReference type="ARBA" id="ARBA00022676"/>
    </source>
</evidence>
<dbReference type="InterPro" id="IPR018198">
    <property type="entry name" value="ATP_PRibTrfase_CS"/>
</dbReference>
<comment type="similarity">
    <text evidence="5 18">Belongs to the ATP phosphoribosyltransferase family. Long subfamily.</text>
</comment>
<keyword evidence="11 18" id="KW-0808">Transferase</keyword>
<keyword evidence="14 18" id="KW-0067">ATP-binding</keyword>
<keyword evidence="13 18" id="KW-0547">Nucleotide-binding</keyword>
<evidence type="ECO:0000256" key="11">
    <source>
        <dbReference type="ARBA" id="ARBA00022679"/>
    </source>
</evidence>
<evidence type="ECO:0000256" key="6">
    <source>
        <dbReference type="ARBA" id="ARBA00011946"/>
    </source>
</evidence>
<feature type="domain" description="ATP phosphoribosyltransferase catalytic" evidence="19">
    <location>
        <begin position="56"/>
        <end position="209"/>
    </location>
</feature>
<comment type="cofactor">
    <cofactor evidence="2 18">
        <name>Mg(2+)</name>
        <dbReference type="ChEBI" id="CHEBI:18420"/>
    </cofactor>
</comment>
<keyword evidence="10 18" id="KW-0328">Glycosyltransferase</keyword>
<evidence type="ECO:0000256" key="16">
    <source>
        <dbReference type="ARBA" id="ARBA00023102"/>
    </source>
</evidence>
<dbReference type="AlphaFoldDB" id="A0AAE4MC71"/>
<sequence length="290" mass="31312">MMSTSSKIRLAIPNKGRIAEPINDLMNRSGIHIQMSASRQLIAKTVDPQIEVLFVRPIDIPEYVAKGVADIGITGIDMVAERGSDVSIMLDLKFGSARLVLAVPEKSPVQSVKDLSGLRIATEFPGICRRYFADAGVDVTLIEVSGACEAAPQLGVADAIVDLTSSGTTLEINKLRIVDEIISSTTNVIANHESLKEKHEKIEEILLAFESVIAAKGQCYLMLNVDKSKLDDVRRLIPGLGGPTIMDIAGSGAVAVHAVVPHVRVYQLINQLKRAGARDVLVLDITRMVR</sequence>
<organism evidence="21 22">
    <name type="scientific">Methanorbis furvi</name>
    <dbReference type="NCBI Taxonomy" id="3028299"/>
    <lineage>
        <taxon>Archaea</taxon>
        <taxon>Methanobacteriati</taxon>
        <taxon>Methanobacteriota</taxon>
        <taxon>Stenosarchaea group</taxon>
        <taxon>Methanomicrobia</taxon>
        <taxon>Methanomicrobiales</taxon>
        <taxon>Methanocorpusculaceae</taxon>
        <taxon>Methanorbis</taxon>
    </lineage>
</organism>
<dbReference type="SUPFAM" id="SSF53850">
    <property type="entry name" value="Periplasmic binding protein-like II"/>
    <property type="match status" value="1"/>
</dbReference>
<comment type="subcellular location">
    <subcellularLocation>
        <location evidence="3 18">Cytoplasm</location>
    </subcellularLocation>
</comment>
<name>A0AAE4MC71_9EURY</name>
<evidence type="ECO:0000256" key="1">
    <source>
        <dbReference type="ARBA" id="ARBA00000915"/>
    </source>
</evidence>
<evidence type="ECO:0000313" key="22">
    <source>
        <dbReference type="Proteomes" id="UP001273136"/>
    </source>
</evidence>
<evidence type="ECO:0000256" key="15">
    <source>
        <dbReference type="ARBA" id="ARBA00022842"/>
    </source>
</evidence>
<dbReference type="InterPro" id="IPR020621">
    <property type="entry name" value="ATP-PRT_HisG_long"/>
</dbReference>
<comment type="catalytic activity">
    <reaction evidence="1 18">
        <text>1-(5-phospho-beta-D-ribosyl)-ATP + diphosphate = 5-phospho-alpha-D-ribose 1-diphosphate + ATP</text>
        <dbReference type="Rhea" id="RHEA:18473"/>
        <dbReference type="ChEBI" id="CHEBI:30616"/>
        <dbReference type="ChEBI" id="CHEBI:33019"/>
        <dbReference type="ChEBI" id="CHEBI:58017"/>
        <dbReference type="ChEBI" id="CHEBI:73183"/>
        <dbReference type="EC" id="2.4.2.17"/>
    </reaction>
</comment>
<evidence type="ECO:0000259" key="20">
    <source>
        <dbReference type="Pfam" id="PF08029"/>
    </source>
</evidence>
<comment type="activity regulation">
    <text evidence="18">Feedback inhibited by histidine.</text>
</comment>
<feature type="domain" description="Histidine biosynthesis HisG C-terminal" evidence="20">
    <location>
        <begin position="215"/>
        <end position="286"/>
    </location>
</feature>
<keyword evidence="8 18" id="KW-0963">Cytoplasm</keyword>
<evidence type="ECO:0000256" key="14">
    <source>
        <dbReference type="ARBA" id="ARBA00022840"/>
    </source>
</evidence>
<dbReference type="Pfam" id="PF08029">
    <property type="entry name" value="HisG_C"/>
    <property type="match status" value="1"/>
</dbReference>
<dbReference type="NCBIfam" id="TIGR03455">
    <property type="entry name" value="HisG_C-term"/>
    <property type="match status" value="1"/>
</dbReference>
<comment type="caution">
    <text evidence="21">The sequence shown here is derived from an EMBL/GenBank/DDBJ whole genome shotgun (WGS) entry which is preliminary data.</text>
</comment>
<evidence type="ECO:0000256" key="3">
    <source>
        <dbReference type="ARBA" id="ARBA00004496"/>
    </source>
</evidence>
<dbReference type="GO" id="GO:0003879">
    <property type="term" value="F:ATP phosphoribosyltransferase activity"/>
    <property type="evidence" value="ECO:0007669"/>
    <property type="project" value="UniProtKB-UniRule"/>
</dbReference>
<evidence type="ECO:0000256" key="9">
    <source>
        <dbReference type="ARBA" id="ARBA00022605"/>
    </source>
</evidence>
<evidence type="ECO:0000259" key="19">
    <source>
        <dbReference type="Pfam" id="PF01634"/>
    </source>
</evidence>
<dbReference type="GO" id="GO:0005524">
    <property type="term" value="F:ATP binding"/>
    <property type="evidence" value="ECO:0007669"/>
    <property type="project" value="UniProtKB-KW"/>
</dbReference>
<evidence type="ECO:0000256" key="5">
    <source>
        <dbReference type="ARBA" id="ARBA00007955"/>
    </source>
</evidence>
<dbReference type="Gene3D" id="3.30.70.120">
    <property type="match status" value="1"/>
</dbReference>
<evidence type="ECO:0000256" key="8">
    <source>
        <dbReference type="ARBA" id="ARBA00022490"/>
    </source>
</evidence>
<gene>
    <name evidence="18 21" type="primary">hisG</name>
    <name evidence="21" type="ORF">McpAg1_07340</name>
</gene>
<dbReference type="PROSITE" id="PS01316">
    <property type="entry name" value="ATP_P_PHORIBOSYLTR"/>
    <property type="match status" value="1"/>
</dbReference>
<dbReference type="SUPFAM" id="SSF54913">
    <property type="entry name" value="GlnB-like"/>
    <property type="match status" value="1"/>
</dbReference>
<evidence type="ECO:0000256" key="7">
    <source>
        <dbReference type="ARBA" id="ARBA00020998"/>
    </source>
</evidence>
<dbReference type="PANTHER" id="PTHR21403:SF10">
    <property type="entry name" value="ATP PHOSPHORIBOSYLTRANSFERASE"/>
    <property type="match status" value="1"/>
</dbReference>
<dbReference type="HAMAP" id="MF_00079">
    <property type="entry name" value="HisG_Long"/>
    <property type="match status" value="1"/>
</dbReference>
<evidence type="ECO:0000256" key="2">
    <source>
        <dbReference type="ARBA" id="ARBA00001946"/>
    </source>
</evidence>
<dbReference type="InterPro" id="IPR013820">
    <property type="entry name" value="ATP_PRibTrfase_cat"/>
</dbReference>
<keyword evidence="22" id="KW-1185">Reference proteome</keyword>
<keyword evidence="15 18" id="KW-0460">Magnesium</keyword>
<dbReference type="GO" id="GO:0000105">
    <property type="term" value="P:L-histidine biosynthetic process"/>
    <property type="evidence" value="ECO:0007669"/>
    <property type="project" value="UniProtKB-UniRule"/>
</dbReference>
<dbReference type="NCBIfam" id="TIGR00070">
    <property type="entry name" value="hisG"/>
    <property type="match status" value="1"/>
</dbReference>
<dbReference type="GO" id="GO:0005737">
    <property type="term" value="C:cytoplasm"/>
    <property type="evidence" value="ECO:0007669"/>
    <property type="project" value="UniProtKB-SubCell"/>
</dbReference>
<dbReference type="Gene3D" id="3.40.190.10">
    <property type="entry name" value="Periplasmic binding protein-like II"/>
    <property type="match status" value="2"/>
</dbReference>
<proteinExistence type="inferred from homology"/>